<gene>
    <name evidence="16" type="primary">LOC106154667</name>
</gene>
<dbReference type="RefSeq" id="XP_013384543.1">
    <property type="nucleotide sequence ID" value="XM_013529089.2"/>
</dbReference>
<dbReference type="Pfam" id="PF08205">
    <property type="entry name" value="C2-set_2"/>
    <property type="match status" value="1"/>
</dbReference>
<dbReference type="InterPro" id="IPR013106">
    <property type="entry name" value="Ig_V-set"/>
</dbReference>
<dbReference type="GO" id="GO:0071222">
    <property type="term" value="P:cellular response to lipopolysaccharide"/>
    <property type="evidence" value="ECO:0007669"/>
    <property type="project" value="TreeGrafter"/>
</dbReference>
<dbReference type="SUPFAM" id="SSF48726">
    <property type="entry name" value="Immunoglobulin"/>
    <property type="match status" value="2"/>
</dbReference>
<evidence type="ECO:0000256" key="2">
    <source>
        <dbReference type="ARBA" id="ARBA00022475"/>
    </source>
</evidence>
<reference evidence="16" key="1">
    <citation type="submission" date="2025-08" db="UniProtKB">
        <authorList>
            <consortium name="RefSeq"/>
        </authorList>
    </citation>
    <scope>IDENTIFICATION</scope>
    <source>
        <tissue evidence="16">Gonads</tissue>
    </source>
</reference>
<dbReference type="Gene3D" id="2.60.40.10">
    <property type="entry name" value="Immunoglobulins"/>
    <property type="match status" value="2"/>
</dbReference>
<keyword evidence="3 12" id="KW-0812">Transmembrane</keyword>
<dbReference type="InterPro" id="IPR036179">
    <property type="entry name" value="Ig-like_dom_sf"/>
</dbReference>
<dbReference type="OrthoDB" id="5857426at2759"/>
<dbReference type="PANTHER" id="PTHR25466">
    <property type="entry name" value="T-LYMPHOCYTE ACTIVATION ANTIGEN"/>
    <property type="match status" value="1"/>
</dbReference>
<keyword evidence="5 12" id="KW-1133">Transmembrane helix</keyword>
<feature type="signal peptide" evidence="13">
    <location>
        <begin position="1"/>
        <end position="21"/>
    </location>
</feature>
<evidence type="ECO:0000256" key="9">
    <source>
        <dbReference type="ARBA" id="ARBA00023180"/>
    </source>
</evidence>
<feature type="compositionally biased region" description="Polar residues" evidence="11">
    <location>
        <begin position="325"/>
        <end position="338"/>
    </location>
</feature>
<comment type="subcellular location">
    <subcellularLocation>
        <location evidence="1">Cell membrane</location>
        <topology evidence="1">Single-pass type I membrane protein</topology>
    </subcellularLocation>
</comment>
<dbReference type="PROSITE" id="PS50835">
    <property type="entry name" value="IG_LIKE"/>
    <property type="match status" value="2"/>
</dbReference>
<dbReference type="GeneID" id="106154667"/>
<dbReference type="InterPro" id="IPR013162">
    <property type="entry name" value="CD80_C2-set"/>
</dbReference>
<evidence type="ECO:0000256" key="8">
    <source>
        <dbReference type="ARBA" id="ARBA00023170"/>
    </source>
</evidence>
<name>A0A1S3HEQ2_LINAN</name>
<evidence type="ECO:0000313" key="15">
    <source>
        <dbReference type="Proteomes" id="UP000085678"/>
    </source>
</evidence>
<evidence type="ECO:0000256" key="11">
    <source>
        <dbReference type="SAM" id="MobiDB-lite"/>
    </source>
</evidence>
<sequence>MKGFLVAICILCCYSTRLATGLEVTLAGLPVNGYVMNPEGGNPQPLNLVCSYTVDPGETAQYVIFYKDGTDIANQIVVIQVSDGTHRKFNSYLTRADVTATASDPSYTLTIGGVTMADEGSYRCRVSTEFNTAIVTTDEQILNLLYRPNPPQITRGPEVATGTFRVSCSSDGGRPAPEIKWFKMQSSDQIEVAINASANRETPQGDTILVESEVEVMATEADPVQVFCQLLHDSLTSQSKTNIIIPESAAPSTTTTVKPTNTTDENNPGTKPSTGALGGGAVAGIVIAVLIIVAIIVGVVVFLVRRRSAEPKQPKEEQTGAENPAASQTDVRGGNTNPAYPDQRDEKPPIEEYKPEPTTV</sequence>
<evidence type="ECO:0000256" key="4">
    <source>
        <dbReference type="ARBA" id="ARBA00022729"/>
    </source>
</evidence>
<feature type="transmembrane region" description="Helical" evidence="12">
    <location>
        <begin position="281"/>
        <end position="304"/>
    </location>
</feature>
<dbReference type="Proteomes" id="UP000085678">
    <property type="component" value="Unplaced"/>
</dbReference>
<evidence type="ECO:0000259" key="14">
    <source>
        <dbReference type="PROSITE" id="PS50835"/>
    </source>
</evidence>
<keyword evidence="15" id="KW-1185">Reference proteome</keyword>
<organism evidence="15 16">
    <name type="scientific">Lingula anatina</name>
    <name type="common">Brachiopod</name>
    <name type="synonym">Lingula unguis</name>
    <dbReference type="NCBI Taxonomy" id="7574"/>
    <lineage>
        <taxon>Eukaryota</taxon>
        <taxon>Metazoa</taxon>
        <taxon>Spiralia</taxon>
        <taxon>Lophotrochozoa</taxon>
        <taxon>Brachiopoda</taxon>
        <taxon>Linguliformea</taxon>
        <taxon>Lingulata</taxon>
        <taxon>Lingulida</taxon>
        <taxon>Linguloidea</taxon>
        <taxon>Lingulidae</taxon>
        <taxon>Lingula</taxon>
    </lineage>
</organism>
<dbReference type="GO" id="GO:0006955">
    <property type="term" value="P:immune response"/>
    <property type="evidence" value="ECO:0007669"/>
    <property type="project" value="TreeGrafter"/>
</dbReference>
<keyword evidence="7" id="KW-1015">Disulfide bond</keyword>
<evidence type="ECO:0000313" key="16">
    <source>
        <dbReference type="RefSeq" id="XP_013384543.1"/>
    </source>
</evidence>
<evidence type="ECO:0000256" key="6">
    <source>
        <dbReference type="ARBA" id="ARBA00023136"/>
    </source>
</evidence>
<keyword evidence="10" id="KW-0393">Immunoglobulin domain</keyword>
<evidence type="ECO:0000256" key="3">
    <source>
        <dbReference type="ARBA" id="ARBA00022692"/>
    </source>
</evidence>
<dbReference type="KEGG" id="lak:106154667"/>
<keyword evidence="4 13" id="KW-0732">Signal</keyword>
<feature type="compositionally biased region" description="Low complexity" evidence="11">
    <location>
        <begin position="253"/>
        <end position="263"/>
    </location>
</feature>
<dbReference type="InterPro" id="IPR007110">
    <property type="entry name" value="Ig-like_dom"/>
</dbReference>
<feature type="domain" description="Ig-like" evidence="14">
    <location>
        <begin position="151"/>
        <end position="244"/>
    </location>
</feature>
<keyword evidence="9" id="KW-0325">Glycoprotein</keyword>
<accession>A0A1S3HEQ2</accession>
<keyword evidence="2" id="KW-1003">Cell membrane</keyword>
<feature type="region of interest" description="Disordered" evidence="11">
    <location>
        <begin position="248"/>
        <end position="277"/>
    </location>
</feature>
<keyword evidence="6 12" id="KW-0472">Membrane</keyword>
<evidence type="ECO:0000256" key="7">
    <source>
        <dbReference type="ARBA" id="ARBA00023157"/>
    </source>
</evidence>
<feature type="domain" description="Ig-like" evidence="14">
    <location>
        <begin position="30"/>
        <end position="136"/>
    </location>
</feature>
<dbReference type="InterPro" id="IPR013783">
    <property type="entry name" value="Ig-like_fold"/>
</dbReference>
<evidence type="ECO:0000256" key="5">
    <source>
        <dbReference type="ARBA" id="ARBA00022989"/>
    </source>
</evidence>
<feature type="region of interest" description="Disordered" evidence="11">
    <location>
        <begin position="309"/>
        <end position="360"/>
    </location>
</feature>
<dbReference type="Pfam" id="PF07686">
    <property type="entry name" value="V-set"/>
    <property type="match status" value="1"/>
</dbReference>
<evidence type="ECO:0000256" key="12">
    <source>
        <dbReference type="SAM" id="Phobius"/>
    </source>
</evidence>
<evidence type="ECO:0000256" key="13">
    <source>
        <dbReference type="SAM" id="SignalP"/>
    </source>
</evidence>
<dbReference type="AlphaFoldDB" id="A0A1S3HEQ2"/>
<feature type="chain" id="PRO_5010211765" evidence="13">
    <location>
        <begin position="22"/>
        <end position="360"/>
    </location>
</feature>
<feature type="compositionally biased region" description="Basic and acidic residues" evidence="11">
    <location>
        <begin position="309"/>
        <end position="318"/>
    </location>
</feature>
<protein>
    <submittedName>
        <fullName evidence="16">Cell adhesion molecule 2 isoform X1</fullName>
    </submittedName>
</protein>
<evidence type="ECO:0000256" key="1">
    <source>
        <dbReference type="ARBA" id="ARBA00004251"/>
    </source>
</evidence>
<feature type="compositionally biased region" description="Polar residues" evidence="11">
    <location>
        <begin position="264"/>
        <end position="273"/>
    </location>
</feature>
<dbReference type="GO" id="GO:0009897">
    <property type="term" value="C:external side of plasma membrane"/>
    <property type="evidence" value="ECO:0007669"/>
    <property type="project" value="TreeGrafter"/>
</dbReference>
<dbReference type="GO" id="GO:0007166">
    <property type="term" value="P:cell surface receptor signaling pathway"/>
    <property type="evidence" value="ECO:0007669"/>
    <property type="project" value="TreeGrafter"/>
</dbReference>
<dbReference type="InParanoid" id="A0A1S3HEQ2"/>
<evidence type="ECO:0000256" key="10">
    <source>
        <dbReference type="ARBA" id="ARBA00023319"/>
    </source>
</evidence>
<proteinExistence type="predicted"/>
<dbReference type="PANTHER" id="PTHR25466:SF9">
    <property type="entry name" value="FIBRONECTIN TYPE-III DOMAIN-CONTAINING PROTEIN"/>
    <property type="match status" value="1"/>
</dbReference>
<feature type="compositionally biased region" description="Basic and acidic residues" evidence="11">
    <location>
        <begin position="342"/>
        <end position="360"/>
    </location>
</feature>
<keyword evidence="8" id="KW-0675">Receptor</keyword>
<dbReference type="InterPro" id="IPR051713">
    <property type="entry name" value="T-cell_Activation_Regulation"/>
</dbReference>